<reference evidence="1" key="1">
    <citation type="submission" date="2015-04" db="UniProtKB">
        <authorList>
            <consortium name="EnsemblPlants"/>
        </authorList>
    </citation>
    <scope>IDENTIFICATION</scope>
</reference>
<organism evidence="1">
    <name type="scientific">Oryza glumipatula</name>
    <dbReference type="NCBI Taxonomy" id="40148"/>
    <lineage>
        <taxon>Eukaryota</taxon>
        <taxon>Viridiplantae</taxon>
        <taxon>Streptophyta</taxon>
        <taxon>Embryophyta</taxon>
        <taxon>Tracheophyta</taxon>
        <taxon>Spermatophyta</taxon>
        <taxon>Magnoliopsida</taxon>
        <taxon>Liliopsida</taxon>
        <taxon>Poales</taxon>
        <taxon>Poaceae</taxon>
        <taxon>BOP clade</taxon>
        <taxon>Oryzoideae</taxon>
        <taxon>Oryzeae</taxon>
        <taxon>Oryzinae</taxon>
        <taxon>Oryza</taxon>
    </lineage>
</organism>
<dbReference type="HOGENOM" id="CLU_2889461_0_0_1"/>
<dbReference type="EnsemblPlants" id="OGLUM12G06600.1">
    <property type="protein sequence ID" value="OGLUM12G06600.1"/>
    <property type="gene ID" value="OGLUM12G06600"/>
</dbReference>
<protein>
    <submittedName>
        <fullName evidence="1">Uncharacterized protein</fullName>
    </submittedName>
</protein>
<evidence type="ECO:0000313" key="2">
    <source>
        <dbReference type="Proteomes" id="UP000026961"/>
    </source>
</evidence>
<evidence type="ECO:0000313" key="1">
    <source>
        <dbReference type="EnsemblPlants" id="OGLUM12G06600.1"/>
    </source>
</evidence>
<keyword evidence="2" id="KW-1185">Reference proteome</keyword>
<dbReference type="AlphaFoldDB" id="A0A0E0BQ59"/>
<dbReference type="Proteomes" id="UP000026961">
    <property type="component" value="Chromosome 12"/>
</dbReference>
<reference evidence="1" key="2">
    <citation type="submission" date="2018-05" db="EMBL/GenBank/DDBJ databases">
        <title>OgluRS3 (Oryza glumaepatula Reference Sequence Version 3).</title>
        <authorList>
            <person name="Zhang J."/>
            <person name="Kudrna D."/>
            <person name="Lee S."/>
            <person name="Talag J."/>
            <person name="Welchert J."/>
            <person name="Wing R.A."/>
        </authorList>
    </citation>
    <scope>NUCLEOTIDE SEQUENCE [LARGE SCALE GENOMIC DNA]</scope>
</reference>
<dbReference type="Gramene" id="OGLUM12G06600.1">
    <property type="protein sequence ID" value="OGLUM12G06600.1"/>
    <property type="gene ID" value="OGLUM12G06600"/>
</dbReference>
<sequence length="63" mass="7004">MVSLSWPSERRMTLATALVWRRPSSTLAATSRPSRMLVFPCATRASTARLAIAFPSSDMRMAF</sequence>
<proteinExistence type="predicted"/>
<name>A0A0E0BQ59_9ORYZ</name>
<accession>A0A0E0BQ59</accession>